<reference evidence="1 2" key="1">
    <citation type="submission" date="2016-05" db="EMBL/GenBank/DDBJ databases">
        <title>A degradative enzymes factory behind the ericoid mycorrhizal symbiosis.</title>
        <authorList>
            <consortium name="DOE Joint Genome Institute"/>
            <person name="Martino E."/>
            <person name="Morin E."/>
            <person name="Grelet G."/>
            <person name="Kuo A."/>
            <person name="Kohler A."/>
            <person name="Daghino S."/>
            <person name="Barry K."/>
            <person name="Choi C."/>
            <person name="Cichocki N."/>
            <person name="Clum A."/>
            <person name="Copeland A."/>
            <person name="Hainaut M."/>
            <person name="Haridas S."/>
            <person name="Labutti K."/>
            <person name="Lindquist E."/>
            <person name="Lipzen A."/>
            <person name="Khouja H.-R."/>
            <person name="Murat C."/>
            <person name="Ohm R."/>
            <person name="Olson A."/>
            <person name="Spatafora J."/>
            <person name="Veneault-Fourrey C."/>
            <person name="Henrissat B."/>
            <person name="Grigoriev I."/>
            <person name="Martin F."/>
            <person name="Perotto S."/>
        </authorList>
    </citation>
    <scope>NUCLEOTIDE SEQUENCE [LARGE SCALE GENOMIC DNA]</scope>
    <source>
        <strain evidence="1 2">UAMH 7357</strain>
    </source>
</reference>
<protein>
    <recommendedName>
        <fullName evidence="3">F-box domain-containing protein</fullName>
    </recommendedName>
</protein>
<dbReference type="EMBL" id="KZ613480">
    <property type="protein sequence ID" value="PMD21583.1"/>
    <property type="molecule type" value="Genomic_DNA"/>
</dbReference>
<dbReference type="AlphaFoldDB" id="A0A2J6Q5R3"/>
<keyword evidence="2" id="KW-1185">Reference proteome</keyword>
<gene>
    <name evidence="1" type="ORF">NA56DRAFT_645420</name>
</gene>
<dbReference type="OrthoDB" id="2520703at2759"/>
<organism evidence="1 2">
    <name type="scientific">Hyaloscypha hepaticicola</name>
    <dbReference type="NCBI Taxonomy" id="2082293"/>
    <lineage>
        <taxon>Eukaryota</taxon>
        <taxon>Fungi</taxon>
        <taxon>Dikarya</taxon>
        <taxon>Ascomycota</taxon>
        <taxon>Pezizomycotina</taxon>
        <taxon>Leotiomycetes</taxon>
        <taxon>Helotiales</taxon>
        <taxon>Hyaloscyphaceae</taxon>
        <taxon>Hyaloscypha</taxon>
    </lineage>
</organism>
<evidence type="ECO:0000313" key="2">
    <source>
        <dbReference type="Proteomes" id="UP000235672"/>
    </source>
</evidence>
<sequence length="77" mass="8996">MLKRGRFNELNKVIWEWVSPKTLANVALCCPKWNELVTPILYPTIIDEKSHTIKFLRTLLHRPDLASYSKPHSSDFS</sequence>
<name>A0A2J6Q5R3_9HELO</name>
<evidence type="ECO:0000313" key="1">
    <source>
        <dbReference type="EMBL" id="PMD21583.1"/>
    </source>
</evidence>
<dbReference type="Proteomes" id="UP000235672">
    <property type="component" value="Unassembled WGS sequence"/>
</dbReference>
<evidence type="ECO:0008006" key="3">
    <source>
        <dbReference type="Google" id="ProtNLM"/>
    </source>
</evidence>
<accession>A0A2J6Q5R3</accession>
<proteinExistence type="predicted"/>